<feature type="domain" description="Sulfatase-modifying factor enzyme-like" evidence="1">
    <location>
        <begin position="317"/>
        <end position="389"/>
    </location>
</feature>
<organism evidence="2 3">
    <name type="scientific">Sedimenticola selenatireducens</name>
    <dbReference type="NCBI Taxonomy" id="191960"/>
    <lineage>
        <taxon>Bacteria</taxon>
        <taxon>Pseudomonadati</taxon>
        <taxon>Pseudomonadota</taxon>
        <taxon>Gammaproteobacteria</taxon>
        <taxon>Chromatiales</taxon>
        <taxon>Sedimenticolaceae</taxon>
        <taxon>Sedimenticola</taxon>
    </lineage>
</organism>
<dbReference type="InterPro" id="IPR016187">
    <property type="entry name" value="CTDL_fold"/>
</dbReference>
<dbReference type="Proteomes" id="UP000235015">
    <property type="component" value="Unassembled WGS sequence"/>
</dbReference>
<dbReference type="Pfam" id="PF03781">
    <property type="entry name" value="FGE-sulfatase"/>
    <property type="match status" value="2"/>
</dbReference>
<dbReference type="Gene3D" id="3.90.1580.10">
    <property type="entry name" value="paralog of FGE (formylglycine-generating enzyme)"/>
    <property type="match status" value="2"/>
</dbReference>
<dbReference type="SUPFAM" id="SSF56436">
    <property type="entry name" value="C-type lectin-like"/>
    <property type="match status" value="1"/>
</dbReference>
<name>A0A2N6CSL1_9GAMM</name>
<feature type="domain" description="Sulfatase-modifying factor enzyme-like" evidence="1">
    <location>
        <begin position="168"/>
        <end position="312"/>
    </location>
</feature>
<reference evidence="2 3" key="1">
    <citation type="submission" date="2017-11" db="EMBL/GenBank/DDBJ databases">
        <title>Genome-resolved metagenomics identifies genetic mobility, metabolic interactions, and unexpected diversity in perchlorate-reducing communities.</title>
        <authorList>
            <person name="Barnum T.P."/>
            <person name="Figueroa I.A."/>
            <person name="Carlstrom C.I."/>
            <person name="Lucas L.N."/>
            <person name="Engelbrektson A.L."/>
            <person name="Coates J.D."/>
        </authorList>
    </citation>
    <scope>NUCLEOTIDE SEQUENCE [LARGE SCALE GENOMIC DNA]</scope>
    <source>
        <strain evidence="2">BM301</strain>
    </source>
</reference>
<dbReference type="EMBL" id="PKUN01000028">
    <property type="protein sequence ID" value="PLX60072.1"/>
    <property type="molecule type" value="Genomic_DNA"/>
</dbReference>
<accession>A0A2N6CSL1</accession>
<dbReference type="PANTHER" id="PTHR23150">
    <property type="entry name" value="SULFATASE MODIFYING FACTOR 1, 2"/>
    <property type="match status" value="1"/>
</dbReference>
<evidence type="ECO:0000259" key="1">
    <source>
        <dbReference type="Pfam" id="PF03781"/>
    </source>
</evidence>
<dbReference type="InterPro" id="IPR042095">
    <property type="entry name" value="SUMF_sf"/>
</dbReference>
<dbReference type="InterPro" id="IPR051043">
    <property type="entry name" value="Sulfatase_Mod_Factor_Kinase"/>
</dbReference>
<dbReference type="RefSeq" id="WP_273440751.1">
    <property type="nucleotide sequence ID" value="NZ_PKUN01000028.1"/>
</dbReference>
<proteinExistence type="predicted"/>
<dbReference type="InterPro" id="IPR005532">
    <property type="entry name" value="SUMF_dom"/>
</dbReference>
<protein>
    <recommendedName>
        <fullName evidence="1">Sulfatase-modifying factor enzyme-like domain-containing protein</fullName>
    </recommendedName>
</protein>
<evidence type="ECO:0000313" key="3">
    <source>
        <dbReference type="Proteomes" id="UP000235015"/>
    </source>
</evidence>
<comment type="caution">
    <text evidence="2">The sequence shown here is derived from an EMBL/GenBank/DDBJ whole genome shotgun (WGS) entry which is preliminary data.</text>
</comment>
<dbReference type="AlphaFoldDB" id="A0A2N6CSL1"/>
<evidence type="ECO:0000313" key="2">
    <source>
        <dbReference type="EMBL" id="PLX60072.1"/>
    </source>
</evidence>
<dbReference type="PANTHER" id="PTHR23150:SF36">
    <property type="entry name" value="HERCYNINE OXYGENASE"/>
    <property type="match status" value="1"/>
</dbReference>
<gene>
    <name evidence="2" type="ORF">C0630_17190</name>
</gene>
<sequence>MQTTHPLGQLSALQQMMTQLLEPLSDRECRHSYHPSLAPLLWDYGRAVYLETWLLRQQIQGETDITDRVADIFTPGALPPETQWERLPPKDHLLNWALELQDENLMRLANLDRLPDHPLLAENRLILLINQSRALLYEQMLQTLVEQRLQQAEAYRVVRPLIAEAPTADQVGVSQGHYRIGAKGDPAARDNEQPAQVVNLSNFRIDRQPASNAAWLAFMQAGGYAMREYWSEQGWGWRQGVDSHPHHWRRDNHGAWYGRSLNGPADLLPEDPVMGISQHEAQAYARWVASLGGELSGAVLQHEYQWEVALRTRAVKTYGRVWEWCANPFEAYSEFQPGLDPEGGIEQFAQGHYVLRGGCLHSQPSIRRLSFRHHAAAGDRTLFAGTRLVFPPKEQ</sequence>
<dbReference type="STRING" id="1111735.GCA_000428045_01887"/>